<dbReference type="PROSITE" id="PS51318">
    <property type="entry name" value="TAT"/>
    <property type="match status" value="1"/>
</dbReference>
<dbReference type="EMBL" id="CAJRAU010000007">
    <property type="protein sequence ID" value="CAG5073027.1"/>
    <property type="molecule type" value="Genomic_DNA"/>
</dbReference>
<reference evidence="3 4" key="1">
    <citation type="submission" date="2021-04" db="EMBL/GenBank/DDBJ databases">
        <authorList>
            <person name="Rodrigo-Torres L."/>
            <person name="Arahal R. D."/>
            <person name="Lucena T."/>
        </authorList>
    </citation>
    <scope>NUCLEOTIDE SEQUENCE [LARGE SCALE GENOMIC DNA]</scope>
    <source>
        <strain evidence="3 4">CECT 9623</strain>
    </source>
</reference>
<dbReference type="InterPro" id="IPR004843">
    <property type="entry name" value="Calcineurin-like_PHP"/>
</dbReference>
<keyword evidence="4" id="KW-1185">Reference proteome</keyword>
<dbReference type="PANTHER" id="PTHR22953">
    <property type="entry name" value="ACID PHOSPHATASE RELATED"/>
    <property type="match status" value="1"/>
</dbReference>
<evidence type="ECO:0000256" key="1">
    <source>
        <dbReference type="ARBA" id="ARBA00022729"/>
    </source>
</evidence>
<proteinExistence type="predicted"/>
<sequence>MLSDRRSFLEKMSQIGALSLLPLTASQAAAGTAVAGTAAADSSDTTVEEKNHFVAGPYLQNLGTDEVTIMWITHKNCFSWVEYGAGTYTSMREVGYTNGLVEANNRINKITLKGLKPGTDHKYKLVSTEISGYKGSRVEFGESISSPLYGFKTPAANEDEFKMVVFNDIHDRPQIIPQLLYRHAYTGNTRDYDFVVFNGDCFDWVTEESQMVDHLIKPCVDIFATEFPFILTQGNHECRGSFSRHIPSYYAYPENKYYYAFTRGPVRFVVLDSGEDKADDAVDYGGLIAFDRYRETQKTWLEREVESPEFKKAEFRVVLIHISPYHSGDWHGTLHCRKVFGPVLNKAKIDLQISGHTHRYMTHEPDADHNYPIVIGGGPLEGKRTLIKLHATRKQLDLKMIRDDGEVVGKLLIPRKGK</sequence>
<organism evidence="3 4">
    <name type="scientific">Dyadobacter linearis</name>
    <dbReference type="NCBI Taxonomy" id="2823330"/>
    <lineage>
        <taxon>Bacteria</taxon>
        <taxon>Pseudomonadati</taxon>
        <taxon>Bacteroidota</taxon>
        <taxon>Cytophagia</taxon>
        <taxon>Cytophagales</taxon>
        <taxon>Spirosomataceae</taxon>
        <taxon>Dyadobacter</taxon>
    </lineage>
</organism>
<keyword evidence="1" id="KW-0732">Signal</keyword>
<dbReference type="InterPro" id="IPR039331">
    <property type="entry name" value="PAPs-like"/>
</dbReference>
<dbReference type="InterPro" id="IPR029052">
    <property type="entry name" value="Metallo-depent_PP-like"/>
</dbReference>
<dbReference type="Gene3D" id="3.60.21.10">
    <property type="match status" value="1"/>
</dbReference>
<evidence type="ECO:0000259" key="2">
    <source>
        <dbReference type="Pfam" id="PF00149"/>
    </source>
</evidence>
<evidence type="ECO:0000313" key="4">
    <source>
        <dbReference type="Proteomes" id="UP000679725"/>
    </source>
</evidence>
<name>A0ABM8UW15_9BACT</name>
<dbReference type="Pfam" id="PF00149">
    <property type="entry name" value="Metallophos"/>
    <property type="match status" value="1"/>
</dbReference>
<gene>
    <name evidence="3" type="ORF">DYBT9623_04555</name>
</gene>
<dbReference type="InterPro" id="IPR008963">
    <property type="entry name" value="Purple_acid_Pase-like_N"/>
</dbReference>
<accession>A0ABM8UW15</accession>
<dbReference type="RefSeq" id="WP_215235817.1">
    <property type="nucleotide sequence ID" value="NZ_CAJRAU010000007.1"/>
</dbReference>
<comment type="caution">
    <text evidence="3">The sequence shown here is derived from an EMBL/GenBank/DDBJ whole genome shotgun (WGS) entry which is preliminary data.</text>
</comment>
<dbReference type="SUPFAM" id="SSF49363">
    <property type="entry name" value="Purple acid phosphatase, N-terminal domain"/>
    <property type="match status" value="1"/>
</dbReference>
<dbReference type="PANTHER" id="PTHR22953:SF153">
    <property type="entry name" value="PURPLE ACID PHOSPHATASE"/>
    <property type="match status" value="1"/>
</dbReference>
<dbReference type="Proteomes" id="UP000679725">
    <property type="component" value="Unassembled WGS sequence"/>
</dbReference>
<dbReference type="InterPro" id="IPR006311">
    <property type="entry name" value="TAT_signal"/>
</dbReference>
<evidence type="ECO:0000313" key="3">
    <source>
        <dbReference type="EMBL" id="CAG5073027.1"/>
    </source>
</evidence>
<feature type="domain" description="Calcineurin-like phosphoesterase" evidence="2">
    <location>
        <begin position="162"/>
        <end position="360"/>
    </location>
</feature>
<protein>
    <recommendedName>
        <fullName evidence="2">Calcineurin-like phosphoesterase domain-containing protein</fullName>
    </recommendedName>
</protein>
<dbReference type="SUPFAM" id="SSF56300">
    <property type="entry name" value="Metallo-dependent phosphatases"/>
    <property type="match status" value="1"/>
</dbReference>